<dbReference type="RefSeq" id="WP_179432574.1">
    <property type="nucleotide sequence ID" value="NZ_BAABLC010000001.1"/>
</dbReference>
<keyword evidence="2" id="KW-0560">Oxidoreductase</keyword>
<dbReference type="Proteomes" id="UP000552045">
    <property type="component" value="Unassembled WGS sequence"/>
</dbReference>
<evidence type="ECO:0000259" key="1">
    <source>
        <dbReference type="Pfam" id="PF01593"/>
    </source>
</evidence>
<organism evidence="2 3">
    <name type="scientific">Microbacterium pseudoresistens</name>
    <dbReference type="NCBI Taxonomy" id="640634"/>
    <lineage>
        <taxon>Bacteria</taxon>
        <taxon>Bacillati</taxon>
        <taxon>Actinomycetota</taxon>
        <taxon>Actinomycetes</taxon>
        <taxon>Micrococcales</taxon>
        <taxon>Microbacteriaceae</taxon>
        <taxon>Microbacterium</taxon>
    </lineage>
</organism>
<dbReference type="Gene3D" id="3.90.660.20">
    <property type="entry name" value="Protoporphyrinogen oxidase, mitochondrial, domain 2"/>
    <property type="match status" value="1"/>
</dbReference>
<accession>A0A7Y9JM23</accession>
<protein>
    <submittedName>
        <fullName evidence="2">Oxygen-dependent protoporphyrinogen oxidase</fullName>
        <ecNumber evidence="2">1.3.3.4</ecNumber>
    </submittedName>
</protein>
<proteinExistence type="predicted"/>
<dbReference type="InterPro" id="IPR050464">
    <property type="entry name" value="Zeta_carotene_desat/Oxidored"/>
</dbReference>
<dbReference type="GO" id="GO:0004729">
    <property type="term" value="F:oxygen-dependent protoporphyrinogen oxidase activity"/>
    <property type="evidence" value="ECO:0007669"/>
    <property type="project" value="UniProtKB-EC"/>
</dbReference>
<dbReference type="AlphaFoldDB" id="A0A7Y9JM23"/>
<dbReference type="InterPro" id="IPR002937">
    <property type="entry name" value="Amino_oxidase"/>
</dbReference>
<evidence type="ECO:0000313" key="2">
    <source>
        <dbReference type="EMBL" id="NYD54337.1"/>
    </source>
</evidence>
<dbReference type="Gene3D" id="1.10.3110.10">
    <property type="entry name" value="protoporphyrinogen ix oxidase, domain 3"/>
    <property type="match status" value="1"/>
</dbReference>
<dbReference type="PANTHER" id="PTHR42923">
    <property type="entry name" value="PROTOPORPHYRINOGEN OXIDASE"/>
    <property type="match status" value="1"/>
</dbReference>
<sequence length="508" mass="51285">MTDDAPAPESAPELAARAAQLRVAVVGAGIAGLVAAADIAALGMHVTVFEADAVPGGVVRRGEVAGISFDAGAESFATRGGHVRALIDDLGLADRVVDAAPGGAWLAGIPAVDAAPLPVGGILGIPANPFADDVRRIIGWAGAWRAYLDRLRPPLTVGHERSLGALVRSRMGRRVLDRLVAPVTTGVHSSHPDDIDTDAAAPGLNAALTRTGSLSGAVADLLAERAAQTGTAATRPGAAVQGLAGGMATLVDALIDRLGMLGAEVRTGTPAESLERGDEGWTVAVAAPQDADAAELEVDAVASDPADEIFDAVLVAADEATARHLLAPHVSALDAIPAGPSPRIEIVTLVLDAPALDAAPRGSGVLTVPGSHTAKALTHSTAKWPWLAETTGGSHVVRVSFGAQGEDPATAVLDDDGAARLAVQEASALLGVPLDESMLRGAHRSRFTQSQPATSLGAAERRAAAGRVIAGVPGLAATGAWLSGTGLAQVVPHARAEAERLRHALLWG</sequence>
<name>A0A7Y9JM23_9MICO</name>
<dbReference type="EMBL" id="JACCBH010000001">
    <property type="protein sequence ID" value="NYD54337.1"/>
    <property type="molecule type" value="Genomic_DNA"/>
</dbReference>
<feature type="domain" description="Amine oxidase" evidence="1">
    <location>
        <begin position="30"/>
        <end position="500"/>
    </location>
</feature>
<dbReference type="PANTHER" id="PTHR42923:SF3">
    <property type="entry name" value="PROTOPORPHYRINOGEN OXIDASE"/>
    <property type="match status" value="1"/>
</dbReference>
<keyword evidence="3" id="KW-1185">Reference proteome</keyword>
<dbReference type="EC" id="1.3.3.4" evidence="2"/>
<dbReference type="Gene3D" id="3.50.50.60">
    <property type="entry name" value="FAD/NAD(P)-binding domain"/>
    <property type="match status" value="1"/>
</dbReference>
<reference evidence="2 3" key="1">
    <citation type="submission" date="2020-07" db="EMBL/GenBank/DDBJ databases">
        <title>Sequencing the genomes of 1000 actinobacteria strains.</title>
        <authorList>
            <person name="Klenk H.-P."/>
        </authorList>
    </citation>
    <scope>NUCLEOTIDE SEQUENCE [LARGE SCALE GENOMIC DNA]</scope>
    <source>
        <strain evidence="2 3">DSM 22185</strain>
    </source>
</reference>
<comment type="caution">
    <text evidence="2">The sequence shown here is derived from an EMBL/GenBank/DDBJ whole genome shotgun (WGS) entry which is preliminary data.</text>
</comment>
<gene>
    <name evidence="2" type="ORF">BKA02_001392</name>
</gene>
<dbReference type="InterPro" id="IPR036188">
    <property type="entry name" value="FAD/NAD-bd_sf"/>
</dbReference>
<dbReference type="SUPFAM" id="SSF54373">
    <property type="entry name" value="FAD-linked reductases, C-terminal domain"/>
    <property type="match status" value="1"/>
</dbReference>
<dbReference type="Pfam" id="PF01593">
    <property type="entry name" value="Amino_oxidase"/>
    <property type="match status" value="1"/>
</dbReference>
<dbReference type="SUPFAM" id="SSF51905">
    <property type="entry name" value="FAD/NAD(P)-binding domain"/>
    <property type="match status" value="1"/>
</dbReference>
<dbReference type="PRINTS" id="PR00419">
    <property type="entry name" value="ADXRDTASE"/>
</dbReference>
<evidence type="ECO:0000313" key="3">
    <source>
        <dbReference type="Proteomes" id="UP000552045"/>
    </source>
</evidence>